<organism evidence="1">
    <name type="scientific">uncultured Caudovirales phage</name>
    <dbReference type="NCBI Taxonomy" id="2100421"/>
    <lineage>
        <taxon>Viruses</taxon>
        <taxon>Duplodnaviria</taxon>
        <taxon>Heunggongvirae</taxon>
        <taxon>Uroviricota</taxon>
        <taxon>Caudoviricetes</taxon>
        <taxon>Peduoviridae</taxon>
        <taxon>Maltschvirus</taxon>
        <taxon>Maltschvirus maltsch</taxon>
    </lineage>
</organism>
<evidence type="ECO:0000313" key="1">
    <source>
        <dbReference type="EMBL" id="CAB4123593.1"/>
    </source>
</evidence>
<protein>
    <submittedName>
        <fullName evidence="1">Uncharacterized protein</fullName>
    </submittedName>
</protein>
<name>A0A6J5KRE0_9CAUD</name>
<dbReference type="EMBL" id="LR796172">
    <property type="protein sequence ID" value="CAB4123593.1"/>
    <property type="molecule type" value="Genomic_DNA"/>
</dbReference>
<gene>
    <name evidence="1" type="ORF">UFOVP48_40</name>
</gene>
<sequence>MTDYLAGGQEFLYPHAGDAPAPENVKVLLLTRGGVCTTGHWNRNWCLGWLPLPKRNMTKEDKK</sequence>
<accession>A0A6J5KRE0</accession>
<proteinExistence type="predicted"/>
<reference evidence="1" key="1">
    <citation type="submission" date="2020-04" db="EMBL/GenBank/DDBJ databases">
        <authorList>
            <person name="Chiriac C."/>
            <person name="Salcher M."/>
            <person name="Ghai R."/>
            <person name="Kavagutti S V."/>
        </authorList>
    </citation>
    <scope>NUCLEOTIDE SEQUENCE</scope>
</reference>